<evidence type="ECO:0000313" key="1">
    <source>
        <dbReference type="EMBL" id="ALL67583.1"/>
    </source>
</evidence>
<protein>
    <submittedName>
        <fullName evidence="1">Uncharacterized protein</fullName>
    </submittedName>
</protein>
<gene>
    <name evidence="1" type="ORF">K788_0007674</name>
</gene>
<proteinExistence type="predicted"/>
<evidence type="ECO:0000313" key="2">
    <source>
        <dbReference type="Proteomes" id="UP000019146"/>
    </source>
</evidence>
<dbReference type="AlphaFoldDB" id="A0A0P0RGE7"/>
<reference evidence="1 2" key="1">
    <citation type="journal article" date="2014" name="Genome Announc.">
        <title>Draft Genome Sequence of the Haloacid-Degrading Burkholderia caribensis Strain MBA4.</title>
        <authorList>
            <person name="Pan Y."/>
            <person name="Kong K.F."/>
            <person name="Tsang J.S."/>
        </authorList>
    </citation>
    <scope>NUCLEOTIDE SEQUENCE [LARGE SCALE GENOMIC DNA]</scope>
    <source>
        <strain evidence="1 2">MBA4</strain>
    </source>
</reference>
<dbReference type="EMBL" id="CP012747">
    <property type="protein sequence ID" value="ALL67583.1"/>
    <property type="molecule type" value="Genomic_DNA"/>
</dbReference>
<dbReference type="KEGG" id="bcai:K788_0007674"/>
<accession>A0A0P0RGE7</accession>
<sequence>MIQTSSIFRLLSYQHFKKLDLRCSTPSLHSSEEIRLMHVALCDLTVKVV</sequence>
<name>A0A0P0RGE7_9BURK</name>
<dbReference type="Proteomes" id="UP000019146">
    <property type="component" value="Chromosome 2"/>
</dbReference>
<organism evidence="1 2">
    <name type="scientific">Paraburkholderia caribensis MBA4</name>
    <dbReference type="NCBI Taxonomy" id="1323664"/>
    <lineage>
        <taxon>Bacteria</taxon>
        <taxon>Pseudomonadati</taxon>
        <taxon>Pseudomonadota</taxon>
        <taxon>Betaproteobacteria</taxon>
        <taxon>Burkholderiales</taxon>
        <taxon>Burkholderiaceae</taxon>
        <taxon>Paraburkholderia</taxon>
    </lineage>
</organism>